<dbReference type="SUPFAM" id="SSF53474">
    <property type="entry name" value="alpha/beta-Hydrolases"/>
    <property type="match status" value="1"/>
</dbReference>
<evidence type="ECO:0000313" key="1">
    <source>
        <dbReference type="EMBL" id="MBM2622058.1"/>
    </source>
</evidence>
<name>A0ABS2ARS6_9ACTN</name>
<protein>
    <recommendedName>
        <fullName evidence="3">Alpha/beta hydrolase</fullName>
    </recommendedName>
</protein>
<evidence type="ECO:0008006" key="3">
    <source>
        <dbReference type="Google" id="ProtNLM"/>
    </source>
</evidence>
<proteinExistence type="predicted"/>
<sequence>MSAWNWATDPVSSDELADYYLAETLDGLYTPYALRMPAGDGPHPFVFVAYGNGGGGMQWLRDRVHRFRHVTDVLLEAGYACAWSRYRTEVELGYQNGGVLRTDVRQGMELMSRAPLEYEDEVAVLRHVAGLPAIDGGRLFHLGVSHAGEMLFKLLSQYGGLLRAGVAAEPASHELLTLDLHSDEKVTVADGLRDIETLEMRSVSRARRAMTDPYEVSRRLAGVDIPVLVLGREQDELQGIFRLTYELLAARRADAEWRSWSHDVHGYIYPEGEPDDVQKEALAAIVDFFDRHRGIGG</sequence>
<dbReference type="Gene3D" id="3.40.50.1820">
    <property type="entry name" value="alpha/beta hydrolase"/>
    <property type="match status" value="1"/>
</dbReference>
<dbReference type="RefSeq" id="WP_203382337.1">
    <property type="nucleotide sequence ID" value="NZ_JAENHP010000023.1"/>
</dbReference>
<dbReference type="EMBL" id="JAENHP010000023">
    <property type="protein sequence ID" value="MBM2622058.1"/>
    <property type="molecule type" value="Genomic_DNA"/>
</dbReference>
<gene>
    <name evidence="1" type="ORF">JIG36_41800</name>
</gene>
<dbReference type="InterPro" id="IPR029058">
    <property type="entry name" value="AB_hydrolase_fold"/>
</dbReference>
<evidence type="ECO:0000313" key="2">
    <source>
        <dbReference type="Proteomes" id="UP000632138"/>
    </source>
</evidence>
<keyword evidence="2" id="KW-1185">Reference proteome</keyword>
<comment type="caution">
    <text evidence="1">The sequence shown here is derived from an EMBL/GenBank/DDBJ whole genome shotgun (WGS) entry which is preliminary data.</text>
</comment>
<dbReference type="Proteomes" id="UP000632138">
    <property type="component" value="Unassembled WGS sequence"/>
</dbReference>
<reference evidence="1 2" key="1">
    <citation type="submission" date="2021-01" db="EMBL/GenBank/DDBJ databases">
        <title>Actinoplanes sp. nov. LDG1-06 isolated from lichen.</title>
        <authorList>
            <person name="Saeng-In P."/>
            <person name="Phongsopitanun W."/>
            <person name="Kanchanasin P."/>
            <person name="Yuki M."/>
            <person name="Kudo T."/>
            <person name="Ohkuma M."/>
            <person name="Tanasupawat S."/>
        </authorList>
    </citation>
    <scope>NUCLEOTIDE SEQUENCE [LARGE SCALE GENOMIC DNA]</scope>
    <source>
        <strain evidence="1 2">LDG1-06</strain>
    </source>
</reference>
<organism evidence="1 2">
    <name type="scientific">Paractinoplanes ovalisporus</name>
    <dbReference type="NCBI Taxonomy" id="2810368"/>
    <lineage>
        <taxon>Bacteria</taxon>
        <taxon>Bacillati</taxon>
        <taxon>Actinomycetota</taxon>
        <taxon>Actinomycetes</taxon>
        <taxon>Micromonosporales</taxon>
        <taxon>Micromonosporaceae</taxon>
        <taxon>Paractinoplanes</taxon>
    </lineage>
</organism>
<accession>A0ABS2ARS6</accession>